<dbReference type="KEGG" id="mmec:FIU01_08190"/>
<evidence type="ECO:0000259" key="10">
    <source>
        <dbReference type="Pfam" id="PF02463"/>
    </source>
</evidence>
<dbReference type="FunFam" id="3.40.50.300:FF:000319">
    <property type="entry name" value="DNA repair protein RecN"/>
    <property type="match status" value="1"/>
</dbReference>
<dbReference type="NCBIfam" id="NF008121">
    <property type="entry name" value="PRK10869.1"/>
    <property type="match status" value="1"/>
</dbReference>
<dbReference type="OrthoDB" id="9806954at2"/>
<protein>
    <recommendedName>
        <fullName evidence="3 9">DNA repair protein RecN</fullName>
    </recommendedName>
    <alternativeName>
        <fullName evidence="8 9">Recombination protein N</fullName>
    </alternativeName>
</protein>
<dbReference type="NCBIfam" id="TIGR00634">
    <property type="entry name" value="recN"/>
    <property type="match status" value="1"/>
</dbReference>
<dbReference type="AlphaFoldDB" id="A0A5B8CT80"/>
<keyword evidence="5 9" id="KW-0227">DNA damage</keyword>
<accession>A0A5B8CT80</accession>
<name>A0A5B8CT80_9PROT</name>
<evidence type="ECO:0000256" key="2">
    <source>
        <dbReference type="ARBA" id="ARBA00009441"/>
    </source>
</evidence>
<evidence type="ECO:0000256" key="6">
    <source>
        <dbReference type="ARBA" id="ARBA00022840"/>
    </source>
</evidence>
<evidence type="ECO:0000256" key="3">
    <source>
        <dbReference type="ARBA" id="ARBA00021315"/>
    </source>
</evidence>
<sequence>MLQALSIRDFVIVDVLELEFSAGYTALTGETGAGKSILIDALSLSLGARNEGDVTRQGCEKAEIATTFDIANNLAAREWLQAQEMDVDDTLMLRRVIYADGRSRAFINGATATVGQLREIGEHLIDIYSQNAHHSLLKVATQREILDAYAQATPSVKQLAKLYKEWTQLHQQQLTYEKNASQFADELAGLRDSTRELKQLGFAAEEWSTLQQEHIRLSHGASLLTGMEASLQLMSEGDEVNALDLLSQAQAKVLELQAIDAGLQPMAETLDSAVVQLEEASRALNRYLQKSELDPERLAEVETRIQAIHSAARKYRIKPDDLPDLLSTQLERMAELEAFGDDGVLAKQVEAAWQKYHQQASQLSALRQQAAKQLANTISDQMQALSLKGGQFAVALTPGEPAIYGLEQVEFLVAGHAGVEPRALNKVASGGELSRISLALQVTTASLGTVPCMIFDEVDVGIGGGVAEVVGQLLSQLGQHRQVLVITHLAQVAAQAQQHWQVSKSEQQGATLSRIRTLNSDARIEEVARMLGGLQITEATRMHAREMLKVPSV</sequence>
<proteinExistence type="inferred from homology"/>
<evidence type="ECO:0000256" key="8">
    <source>
        <dbReference type="ARBA" id="ARBA00033408"/>
    </source>
</evidence>
<dbReference type="Pfam" id="PF02463">
    <property type="entry name" value="SMC_N"/>
    <property type="match status" value="1"/>
</dbReference>
<dbReference type="GO" id="GO:0009432">
    <property type="term" value="P:SOS response"/>
    <property type="evidence" value="ECO:0007669"/>
    <property type="project" value="TreeGrafter"/>
</dbReference>
<comment type="function">
    <text evidence="1 9">May be involved in recombinational repair of damaged DNA.</text>
</comment>
<keyword evidence="4" id="KW-0547">Nucleotide-binding</keyword>
<keyword evidence="7 9" id="KW-0234">DNA repair</keyword>
<dbReference type="InterPro" id="IPR004604">
    <property type="entry name" value="DNA_recomb/repair_RecN"/>
</dbReference>
<dbReference type="PANTHER" id="PTHR11059:SF0">
    <property type="entry name" value="DNA REPAIR PROTEIN RECN"/>
    <property type="match status" value="1"/>
</dbReference>
<evidence type="ECO:0000313" key="11">
    <source>
        <dbReference type="EMBL" id="QDC44507.1"/>
    </source>
</evidence>
<gene>
    <name evidence="11" type="primary">recN</name>
    <name evidence="11" type="ORF">FIU01_08190</name>
</gene>
<dbReference type="Gene3D" id="3.40.50.300">
    <property type="entry name" value="P-loop containing nucleotide triphosphate hydrolases"/>
    <property type="match status" value="2"/>
</dbReference>
<dbReference type="InterPro" id="IPR027417">
    <property type="entry name" value="P-loop_NTPase"/>
</dbReference>
<reference evidence="12" key="1">
    <citation type="journal article" date="2019" name="ISME J.">
        <title>Evolution in action: habitat transition from sediment to the pelagial leads to genome streamlining in Methylophilaceae.</title>
        <authorList>
            <person name="Salcher M."/>
            <person name="Schaefle D."/>
            <person name="Kaspar M."/>
            <person name="Neuenschwander S.M."/>
            <person name="Ghai R."/>
        </authorList>
    </citation>
    <scope>NUCLEOTIDE SEQUENCE [LARGE SCALE GENOMIC DNA]</scope>
    <source>
        <strain evidence="12">MMS-M-51</strain>
    </source>
</reference>
<evidence type="ECO:0000256" key="7">
    <source>
        <dbReference type="ARBA" id="ARBA00023204"/>
    </source>
</evidence>
<dbReference type="GO" id="GO:0006310">
    <property type="term" value="P:DNA recombination"/>
    <property type="evidence" value="ECO:0007669"/>
    <property type="project" value="InterPro"/>
</dbReference>
<dbReference type="GO" id="GO:0005524">
    <property type="term" value="F:ATP binding"/>
    <property type="evidence" value="ECO:0007669"/>
    <property type="project" value="UniProtKB-KW"/>
</dbReference>
<feature type="domain" description="RecF/RecN/SMC N-terminal" evidence="10">
    <location>
        <begin position="2"/>
        <end position="508"/>
    </location>
</feature>
<dbReference type="GO" id="GO:0006281">
    <property type="term" value="P:DNA repair"/>
    <property type="evidence" value="ECO:0007669"/>
    <property type="project" value="UniProtKB-KW"/>
</dbReference>
<organism evidence="11 12">
    <name type="scientific">Methylophilus medardicus</name>
    <dbReference type="NCBI Taxonomy" id="2588534"/>
    <lineage>
        <taxon>Bacteria</taxon>
        <taxon>Pseudomonadati</taxon>
        <taxon>Pseudomonadota</taxon>
        <taxon>Betaproteobacteria</taxon>
        <taxon>Nitrosomonadales</taxon>
        <taxon>Methylophilaceae</taxon>
        <taxon>Methylophilus</taxon>
    </lineage>
</organism>
<dbReference type="EMBL" id="CP040946">
    <property type="protein sequence ID" value="QDC44507.1"/>
    <property type="molecule type" value="Genomic_DNA"/>
</dbReference>
<comment type="similarity">
    <text evidence="2 9">Belongs to the RecN family.</text>
</comment>
<keyword evidence="12" id="KW-1185">Reference proteome</keyword>
<evidence type="ECO:0000313" key="12">
    <source>
        <dbReference type="Proteomes" id="UP000311008"/>
    </source>
</evidence>
<dbReference type="CDD" id="cd03241">
    <property type="entry name" value="ABC_RecN"/>
    <property type="match status" value="2"/>
</dbReference>
<dbReference type="PIRSF" id="PIRSF003128">
    <property type="entry name" value="RecN"/>
    <property type="match status" value="1"/>
</dbReference>
<dbReference type="Proteomes" id="UP000311008">
    <property type="component" value="Chromosome"/>
</dbReference>
<evidence type="ECO:0000256" key="5">
    <source>
        <dbReference type="ARBA" id="ARBA00022763"/>
    </source>
</evidence>
<dbReference type="RefSeq" id="WP_140003838.1">
    <property type="nucleotide sequence ID" value="NZ_CP040946.1"/>
</dbReference>
<dbReference type="GO" id="GO:0043590">
    <property type="term" value="C:bacterial nucleoid"/>
    <property type="evidence" value="ECO:0007669"/>
    <property type="project" value="TreeGrafter"/>
</dbReference>
<keyword evidence="6" id="KW-0067">ATP-binding</keyword>
<evidence type="ECO:0000256" key="9">
    <source>
        <dbReference type="PIRNR" id="PIRNR003128"/>
    </source>
</evidence>
<evidence type="ECO:0000256" key="1">
    <source>
        <dbReference type="ARBA" id="ARBA00003618"/>
    </source>
</evidence>
<dbReference type="FunFam" id="3.40.50.300:FF:000356">
    <property type="entry name" value="DNA repair protein RecN"/>
    <property type="match status" value="1"/>
</dbReference>
<evidence type="ECO:0000256" key="4">
    <source>
        <dbReference type="ARBA" id="ARBA00022741"/>
    </source>
</evidence>
<dbReference type="PANTHER" id="PTHR11059">
    <property type="entry name" value="DNA REPAIR PROTEIN RECN"/>
    <property type="match status" value="1"/>
</dbReference>
<dbReference type="SUPFAM" id="SSF52540">
    <property type="entry name" value="P-loop containing nucleoside triphosphate hydrolases"/>
    <property type="match status" value="1"/>
</dbReference>
<dbReference type="InterPro" id="IPR003395">
    <property type="entry name" value="RecF/RecN/SMC_N"/>
</dbReference>